<evidence type="ECO:0000313" key="5">
    <source>
        <dbReference type="RefSeq" id="XP_010426110.1"/>
    </source>
</evidence>
<name>A0ABM0TGJ4_CAMSA</name>
<dbReference type="Gene3D" id="3.40.50.2000">
    <property type="entry name" value="Glycogen Phosphorylase B"/>
    <property type="match status" value="2"/>
</dbReference>
<evidence type="ECO:0000256" key="3">
    <source>
        <dbReference type="ARBA" id="ARBA00022679"/>
    </source>
</evidence>
<evidence type="ECO:0000313" key="4">
    <source>
        <dbReference type="Proteomes" id="UP000694864"/>
    </source>
</evidence>
<keyword evidence="3" id="KW-0808">Transferase</keyword>
<dbReference type="SUPFAM" id="SSF53756">
    <property type="entry name" value="UDP-Glycosyltransferase/glycogen phosphorylase"/>
    <property type="match status" value="1"/>
</dbReference>
<keyword evidence="2" id="KW-0328">Glycosyltransferase</keyword>
<sequence length="451" mass="50534">MEKREARRRIVLVPISAQGHVTPMLQLGKALYSKGFSITVVEGHFNQVSSSSQHFPGFQFVTIKESLRESDQGGIGFMIKLNKTSEASFKDCIVQLLLQQGSDIACIIYDEFMYFCGAAAKEFNLPSVIFSTESATNYVSCCVLSKLNADKFSVDMEDPGMQEKMVENLYPPLRYKDLPTSGFGPLEDLFELCREVANKRTASAVIINTVSCLENSSLSWLEQKIGIPMYAIGPLHNMTDSAPSSLLEDDRSCIDWLNRQKPRSVIYVSMGTVVQMETKEVLEMAWGLCNSNQPFLWVIRPRSCPGFNGIESLPKEVSKMISERGYIVKRAPQIEVLGHLAVGGFWTHCGWNSTLESIAEGVPMICRPFHGEQKLNAMYIESVWRIGFQVEGSKVDRGEVERAVKRLMVDEEGAEMQERALVLKEKLKASMKSGGTSYNAFDELVKYLKTM</sequence>
<dbReference type="CDD" id="cd03784">
    <property type="entry name" value="GT1_Gtf-like"/>
    <property type="match status" value="1"/>
</dbReference>
<proteinExistence type="inferred from homology"/>
<comment type="similarity">
    <text evidence="1">Belongs to the UDP-glycosyltransferase family.</text>
</comment>
<gene>
    <name evidence="5" type="primary">LOC104711126</name>
</gene>
<dbReference type="PANTHER" id="PTHR11926">
    <property type="entry name" value="GLUCOSYL/GLUCURONOSYL TRANSFERASES"/>
    <property type="match status" value="1"/>
</dbReference>
<dbReference type="Pfam" id="PF00201">
    <property type="entry name" value="UDPGT"/>
    <property type="match status" value="1"/>
</dbReference>
<dbReference type="RefSeq" id="XP_010426110.1">
    <property type="nucleotide sequence ID" value="XM_010427808.2"/>
</dbReference>
<dbReference type="GeneID" id="104711126"/>
<reference evidence="4" key="1">
    <citation type="journal article" date="2014" name="Nat. Commun.">
        <title>The emerging biofuel crop Camelina sativa retains a highly undifferentiated hexaploid genome structure.</title>
        <authorList>
            <person name="Kagale S."/>
            <person name="Koh C."/>
            <person name="Nixon J."/>
            <person name="Bollina V."/>
            <person name="Clarke W.E."/>
            <person name="Tuteja R."/>
            <person name="Spillane C."/>
            <person name="Robinson S.J."/>
            <person name="Links M.G."/>
            <person name="Clarke C."/>
            <person name="Higgins E.E."/>
            <person name="Huebert T."/>
            <person name="Sharpe A.G."/>
            <person name="Parkin I.A."/>
        </authorList>
    </citation>
    <scope>NUCLEOTIDE SEQUENCE [LARGE SCALE GENOMIC DNA]</scope>
    <source>
        <strain evidence="4">cv. DH55</strain>
    </source>
</reference>
<evidence type="ECO:0000256" key="1">
    <source>
        <dbReference type="ARBA" id="ARBA00009995"/>
    </source>
</evidence>
<accession>A0ABM0TGJ4</accession>
<keyword evidence="4" id="KW-1185">Reference proteome</keyword>
<dbReference type="InterPro" id="IPR002213">
    <property type="entry name" value="UDP_glucos_trans"/>
</dbReference>
<organism evidence="4 5">
    <name type="scientific">Camelina sativa</name>
    <name type="common">False flax</name>
    <name type="synonym">Myagrum sativum</name>
    <dbReference type="NCBI Taxonomy" id="90675"/>
    <lineage>
        <taxon>Eukaryota</taxon>
        <taxon>Viridiplantae</taxon>
        <taxon>Streptophyta</taxon>
        <taxon>Embryophyta</taxon>
        <taxon>Tracheophyta</taxon>
        <taxon>Spermatophyta</taxon>
        <taxon>Magnoliopsida</taxon>
        <taxon>eudicotyledons</taxon>
        <taxon>Gunneridae</taxon>
        <taxon>Pentapetalae</taxon>
        <taxon>rosids</taxon>
        <taxon>malvids</taxon>
        <taxon>Brassicales</taxon>
        <taxon>Brassicaceae</taxon>
        <taxon>Camelineae</taxon>
        <taxon>Camelina</taxon>
    </lineage>
</organism>
<reference evidence="5" key="2">
    <citation type="submission" date="2025-08" db="UniProtKB">
        <authorList>
            <consortium name="RefSeq"/>
        </authorList>
    </citation>
    <scope>IDENTIFICATION</scope>
    <source>
        <tissue evidence="5">Leaf</tissue>
    </source>
</reference>
<dbReference type="Proteomes" id="UP000694864">
    <property type="component" value="Chromosome 9"/>
</dbReference>
<dbReference type="PANTHER" id="PTHR11926:SF913">
    <property type="entry name" value="UDP-GLYCOSYLTRANSFERASE SUPERFAMILY PROTEIN-RELATED"/>
    <property type="match status" value="1"/>
</dbReference>
<evidence type="ECO:0000256" key="2">
    <source>
        <dbReference type="ARBA" id="ARBA00022676"/>
    </source>
</evidence>
<protein>
    <submittedName>
        <fullName evidence="5">UDP-glycosyltransferase 76E6-like</fullName>
    </submittedName>
</protein>